<dbReference type="EMBL" id="FN429998">
    <property type="protein sequence ID" value="CAZ79777.1"/>
    <property type="molecule type" value="Genomic_DNA"/>
</dbReference>
<dbReference type="SUPFAM" id="SSF48371">
    <property type="entry name" value="ARM repeat"/>
    <property type="match status" value="1"/>
</dbReference>
<sequence>MDGFKETIFFAALSATISAEQMGAPAAPACNSLGPVITQHPQIHIVEYEKMLLLNRRLITECGLGAFKSPTFLLNPSAAIHSKFEKGRTHLPEIIVQPVESLAAGHIFDVNQEFFHMIKTGKGYLWRGWKGKYTPSNREDNAVKPSGSAFGQSKTPDGQEIYSWCKLDCCRRYFEPCKERVGSHKVEVPVEVEDGPEWWEIEDDGGEDGLGYGSGDSEYGSDEESDHSDEESDEEDSDDDDDDDDEEEEEDDDDDGDDDEEEEEEGIEGVENGAAVVTESFLCALPRLECCPAKLEASASRSNSTSSNSSFIMSDNSTPSTPPTVPCTPIMNSVDKRDLVERYNLGQRFENALAAHVSSQKSRARVHRMLPELDFLRQDSERQSLHFEWSGDNRGLEALNLERGCRVMGGGAPITLLPFPSNSE</sequence>
<organism evidence="2 3">
    <name type="scientific">Tuber melanosporum (strain Mel28)</name>
    <name type="common">Perigord black truffle</name>
    <dbReference type="NCBI Taxonomy" id="656061"/>
    <lineage>
        <taxon>Eukaryota</taxon>
        <taxon>Fungi</taxon>
        <taxon>Dikarya</taxon>
        <taxon>Ascomycota</taxon>
        <taxon>Pezizomycotina</taxon>
        <taxon>Pezizomycetes</taxon>
        <taxon>Pezizales</taxon>
        <taxon>Tuberaceae</taxon>
        <taxon>Tuber</taxon>
    </lineage>
</organism>
<protein>
    <submittedName>
        <fullName evidence="2">(Perigord truffle) hypothetical protein</fullName>
    </submittedName>
</protein>
<name>D5G5I4_TUBMM</name>
<feature type="region of interest" description="Disordered" evidence="1">
    <location>
        <begin position="297"/>
        <end position="326"/>
    </location>
</feature>
<feature type="compositionally biased region" description="Acidic residues" evidence="1">
    <location>
        <begin position="219"/>
        <end position="268"/>
    </location>
</feature>
<dbReference type="AlphaFoldDB" id="D5G5I4"/>
<feature type="region of interest" description="Disordered" evidence="1">
    <location>
        <begin position="136"/>
        <end position="157"/>
    </location>
</feature>
<dbReference type="RefSeq" id="XP_002835620.1">
    <property type="nucleotide sequence ID" value="XM_002835574.1"/>
</dbReference>
<accession>D5G5I4</accession>
<evidence type="ECO:0000313" key="2">
    <source>
        <dbReference type="EMBL" id="CAZ79777.1"/>
    </source>
</evidence>
<dbReference type="GeneID" id="9183763"/>
<evidence type="ECO:0000313" key="3">
    <source>
        <dbReference type="Proteomes" id="UP000006911"/>
    </source>
</evidence>
<dbReference type="HOGENOM" id="CLU_647569_0_0_1"/>
<dbReference type="InParanoid" id="D5G5I4"/>
<evidence type="ECO:0000256" key="1">
    <source>
        <dbReference type="SAM" id="MobiDB-lite"/>
    </source>
</evidence>
<feature type="compositionally biased region" description="Low complexity" evidence="1">
    <location>
        <begin position="298"/>
        <end position="319"/>
    </location>
</feature>
<dbReference type="Proteomes" id="UP000006911">
    <property type="component" value="Unassembled WGS sequence"/>
</dbReference>
<feature type="compositionally biased region" description="Acidic residues" evidence="1">
    <location>
        <begin position="195"/>
        <end position="207"/>
    </location>
</feature>
<dbReference type="STRING" id="656061.D5G5I4"/>
<proteinExistence type="predicted"/>
<reference evidence="2 3" key="1">
    <citation type="journal article" date="2010" name="Nature">
        <title>Perigord black truffle genome uncovers evolutionary origins and mechanisms of symbiosis.</title>
        <authorList>
            <person name="Martin F."/>
            <person name="Kohler A."/>
            <person name="Murat C."/>
            <person name="Balestrini R."/>
            <person name="Coutinho P.M."/>
            <person name="Jaillon O."/>
            <person name="Montanini B."/>
            <person name="Morin E."/>
            <person name="Noel B."/>
            <person name="Percudani R."/>
            <person name="Porcel B."/>
            <person name="Rubini A."/>
            <person name="Amicucci A."/>
            <person name="Amselem J."/>
            <person name="Anthouard V."/>
            <person name="Arcioni S."/>
            <person name="Artiguenave F."/>
            <person name="Aury J.M."/>
            <person name="Ballario P."/>
            <person name="Bolchi A."/>
            <person name="Brenna A."/>
            <person name="Brun A."/>
            <person name="Buee M."/>
            <person name="Cantarel B."/>
            <person name="Chevalier G."/>
            <person name="Couloux A."/>
            <person name="Da Silva C."/>
            <person name="Denoeud F."/>
            <person name="Duplessis S."/>
            <person name="Ghignone S."/>
            <person name="Hilselberger B."/>
            <person name="Iotti M."/>
            <person name="Marcais B."/>
            <person name="Mello A."/>
            <person name="Miranda M."/>
            <person name="Pacioni G."/>
            <person name="Quesneville H."/>
            <person name="Riccioni C."/>
            <person name="Ruotolo R."/>
            <person name="Splivallo R."/>
            <person name="Stocchi V."/>
            <person name="Tisserant E."/>
            <person name="Viscomi A.R."/>
            <person name="Zambonelli A."/>
            <person name="Zampieri E."/>
            <person name="Henrissat B."/>
            <person name="Lebrun M.H."/>
            <person name="Paolocci F."/>
            <person name="Bonfante P."/>
            <person name="Ottonello S."/>
            <person name="Wincker P."/>
        </authorList>
    </citation>
    <scope>NUCLEOTIDE SEQUENCE [LARGE SCALE GENOMIC DNA]</scope>
    <source>
        <strain evidence="2 3">Mel28</strain>
    </source>
</reference>
<dbReference type="InterPro" id="IPR016024">
    <property type="entry name" value="ARM-type_fold"/>
</dbReference>
<feature type="region of interest" description="Disordered" evidence="1">
    <location>
        <begin position="195"/>
        <end position="274"/>
    </location>
</feature>
<dbReference type="KEGG" id="tml:GSTUM_00004352001"/>
<keyword evidence="3" id="KW-1185">Reference proteome</keyword>
<gene>
    <name evidence="2" type="ORF">GSTUM_00004352001</name>
</gene>